<feature type="domain" description="Peptidase S8/S53" evidence="8">
    <location>
        <begin position="213"/>
        <end position="511"/>
    </location>
</feature>
<evidence type="ECO:0000256" key="3">
    <source>
        <dbReference type="ARBA" id="ARBA00022801"/>
    </source>
</evidence>
<dbReference type="RefSeq" id="WP_378975224.1">
    <property type="nucleotide sequence ID" value="NZ_JBHTBJ010000032.1"/>
</dbReference>
<dbReference type="PROSITE" id="PS00138">
    <property type="entry name" value="SUBTILASE_SER"/>
    <property type="match status" value="1"/>
</dbReference>
<organism evidence="9 10">
    <name type="scientific">Paractinoplanes rhizophilus</name>
    <dbReference type="NCBI Taxonomy" id="1416877"/>
    <lineage>
        <taxon>Bacteria</taxon>
        <taxon>Bacillati</taxon>
        <taxon>Actinomycetota</taxon>
        <taxon>Actinomycetes</taxon>
        <taxon>Micromonosporales</taxon>
        <taxon>Micromonosporaceae</taxon>
        <taxon>Paractinoplanes</taxon>
    </lineage>
</organism>
<dbReference type="Proteomes" id="UP001596548">
    <property type="component" value="Unassembled WGS sequence"/>
</dbReference>
<evidence type="ECO:0000313" key="9">
    <source>
        <dbReference type="EMBL" id="MFC7278409.1"/>
    </source>
</evidence>
<dbReference type="InterPro" id="IPR036852">
    <property type="entry name" value="Peptidase_S8/S53_dom_sf"/>
</dbReference>
<evidence type="ECO:0000256" key="2">
    <source>
        <dbReference type="ARBA" id="ARBA00022670"/>
    </source>
</evidence>
<evidence type="ECO:0000313" key="10">
    <source>
        <dbReference type="Proteomes" id="UP001596548"/>
    </source>
</evidence>
<dbReference type="Pfam" id="PF00082">
    <property type="entry name" value="Peptidase_S8"/>
    <property type="match status" value="1"/>
</dbReference>
<feature type="active site" description="Charge relay system" evidence="5">
    <location>
        <position position="456"/>
    </location>
</feature>
<keyword evidence="3 5" id="KW-0378">Hydrolase</keyword>
<keyword evidence="10" id="KW-1185">Reference proteome</keyword>
<feature type="region of interest" description="Disordered" evidence="7">
    <location>
        <begin position="417"/>
        <end position="438"/>
    </location>
</feature>
<dbReference type="Gene3D" id="3.40.50.200">
    <property type="entry name" value="Peptidase S8/S53 domain"/>
    <property type="match status" value="1"/>
</dbReference>
<dbReference type="CDD" id="cd07498">
    <property type="entry name" value="Peptidases_S8_15"/>
    <property type="match status" value="1"/>
</dbReference>
<evidence type="ECO:0000259" key="8">
    <source>
        <dbReference type="Pfam" id="PF00082"/>
    </source>
</evidence>
<keyword evidence="4 5" id="KW-0720">Serine protease</keyword>
<evidence type="ECO:0000256" key="4">
    <source>
        <dbReference type="ARBA" id="ARBA00022825"/>
    </source>
</evidence>
<dbReference type="InterPro" id="IPR022398">
    <property type="entry name" value="Peptidase_S8_His-AS"/>
</dbReference>
<proteinExistence type="inferred from homology"/>
<comment type="similarity">
    <text evidence="1 5 6">Belongs to the peptidase S8 family.</text>
</comment>
<dbReference type="PROSITE" id="PS00137">
    <property type="entry name" value="SUBTILASE_HIS"/>
    <property type="match status" value="1"/>
</dbReference>
<dbReference type="InterPro" id="IPR000209">
    <property type="entry name" value="Peptidase_S8/S53_dom"/>
</dbReference>
<dbReference type="PANTHER" id="PTHR42884">
    <property type="entry name" value="PROPROTEIN CONVERTASE SUBTILISIN/KEXIN-RELATED"/>
    <property type="match status" value="1"/>
</dbReference>
<evidence type="ECO:0000256" key="5">
    <source>
        <dbReference type="PROSITE-ProRule" id="PRU01240"/>
    </source>
</evidence>
<name>A0ABW2HYZ2_9ACTN</name>
<evidence type="ECO:0000256" key="7">
    <source>
        <dbReference type="SAM" id="MobiDB-lite"/>
    </source>
</evidence>
<dbReference type="InterPro" id="IPR023827">
    <property type="entry name" value="Peptidase_S8_Asp-AS"/>
</dbReference>
<evidence type="ECO:0000256" key="1">
    <source>
        <dbReference type="ARBA" id="ARBA00011073"/>
    </source>
</evidence>
<reference evidence="10" key="1">
    <citation type="journal article" date="2019" name="Int. J. Syst. Evol. Microbiol.">
        <title>The Global Catalogue of Microorganisms (GCM) 10K type strain sequencing project: providing services to taxonomists for standard genome sequencing and annotation.</title>
        <authorList>
            <consortium name="The Broad Institute Genomics Platform"/>
            <consortium name="The Broad Institute Genome Sequencing Center for Infectious Disease"/>
            <person name="Wu L."/>
            <person name="Ma J."/>
        </authorList>
    </citation>
    <scope>NUCLEOTIDE SEQUENCE [LARGE SCALE GENOMIC DNA]</scope>
    <source>
        <strain evidence="10">XZYJT-10</strain>
    </source>
</reference>
<dbReference type="SUPFAM" id="SSF52743">
    <property type="entry name" value="Subtilisin-like"/>
    <property type="match status" value="1"/>
</dbReference>
<dbReference type="PANTHER" id="PTHR42884:SF14">
    <property type="entry name" value="NEUROENDOCRINE CONVERTASE 1"/>
    <property type="match status" value="1"/>
</dbReference>
<protein>
    <submittedName>
        <fullName evidence="9">S8 family serine peptidase</fullName>
    </submittedName>
</protein>
<dbReference type="PROSITE" id="PS00136">
    <property type="entry name" value="SUBTILASE_ASP"/>
    <property type="match status" value="1"/>
</dbReference>
<dbReference type="EMBL" id="JBHTBJ010000032">
    <property type="protein sequence ID" value="MFC7278409.1"/>
    <property type="molecule type" value="Genomic_DNA"/>
</dbReference>
<keyword evidence="2 5" id="KW-0645">Protease</keyword>
<dbReference type="InterPro" id="IPR034054">
    <property type="entry name" value="Pep_S8_PrcA"/>
</dbReference>
<evidence type="ECO:0000256" key="6">
    <source>
        <dbReference type="RuleBase" id="RU003355"/>
    </source>
</evidence>
<comment type="caution">
    <text evidence="9">The sequence shown here is derived from an EMBL/GenBank/DDBJ whole genome shotgun (WGS) entry which is preliminary data.</text>
</comment>
<gene>
    <name evidence="9" type="ORF">ACFQS1_30880</name>
</gene>
<feature type="active site" description="Charge relay system" evidence="5">
    <location>
        <position position="260"/>
    </location>
</feature>
<dbReference type="InterPro" id="IPR023828">
    <property type="entry name" value="Peptidase_S8_Ser-AS"/>
</dbReference>
<dbReference type="PROSITE" id="PS51892">
    <property type="entry name" value="SUBTILASE"/>
    <property type="match status" value="1"/>
</dbReference>
<feature type="active site" description="Charge relay system" evidence="5">
    <location>
        <position position="222"/>
    </location>
</feature>
<sequence>MLSCRFGGSSGFRLELEDNEDLVVVRSVRRGARHDISPLSSPSRSAQDRLTPLFGFPEAGVGVYASPVGDAPNIAVVLNEDPEIEFAGRGLRDQFGAPVVYTENVFVKFRDDLPESQCAAVLAEAGLTIKRTVGTATNAYFAGAPAGTGREVFALAERLLDRDDVDLCHPELVREVSRRAMAPQQWHLGPAVIDGQDVVAHANVVAAWAETRGEGVVVCVIDDGMDVTHPEFASAGKVVAPFSASRPRGADPRPGDGDNHGTACAGVACADGVDHASGVAPGARLMPVRLVSGLGSQDEADAFKWAVDHGADVISCSWGPSDGNWWDPTDPVHNQVVPLQDNTRLAIEYAIERGRGGKGCVITWAAGNGAESVDNDGYAACDQVIAVAACNDQGRQSRYSDHGKAIWCSFPSSNGSPSRTPGIWTTDRRGREGYNIGDDSAGDAAGDYTNSFGGTSSACPGVAGVVALILAANPELRWDEVKDVLRESADRIDDNPGEYDEDGHSTRYGYGRVNAAAAVRVARDKRALSVFVAQN</sequence>
<accession>A0ABW2HYZ2</accession>
<dbReference type="InterPro" id="IPR015500">
    <property type="entry name" value="Peptidase_S8_subtilisin-rel"/>
</dbReference>
<dbReference type="PRINTS" id="PR00723">
    <property type="entry name" value="SUBTILISIN"/>
</dbReference>